<gene>
    <name evidence="3" type="ORF">M413DRAFT_316136</name>
</gene>
<dbReference type="AlphaFoldDB" id="A0A0C3CRE7"/>
<reference evidence="4" key="2">
    <citation type="submission" date="2015-01" db="EMBL/GenBank/DDBJ databases">
        <title>Evolutionary Origins and Diversification of the Mycorrhizal Mutualists.</title>
        <authorList>
            <consortium name="DOE Joint Genome Institute"/>
            <consortium name="Mycorrhizal Genomics Consortium"/>
            <person name="Kohler A."/>
            <person name="Kuo A."/>
            <person name="Nagy L.G."/>
            <person name="Floudas D."/>
            <person name="Copeland A."/>
            <person name="Barry K.W."/>
            <person name="Cichocki N."/>
            <person name="Veneault-Fourrey C."/>
            <person name="LaButti K."/>
            <person name="Lindquist E.A."/>
            <person name="Lipzen A."/>
            <person name="Lundell T."/>
            <person name="Morin E."/>
            <person name="Murat C."/>
            <person name="Riley R."/>
            <person name="Ohm R."/>
            <person name="Sun H."/>
            <person name="Tunlid A."/>
            <person name="Henrissat B."/>
            <person name="Grigoriev I.V."/>
            <person name="Hibbett D.S."/>
            <person name="Martin F."/>
        </authorList>
    </citation>
    <scope>NUCLEOTIDE SEQUENCE [LARGE SCALE GENOMIC DNA]</scope>
    <source>
        <strain evidence="4">h7</strain>
    </source>
</reference>
<keyword evidence="1" id="KW-0694">RNA-binding</keyword>
<feature type="compositionally biased region" description="Gly residues" evidence="2">
    <location>
        <begin position="833"/>
        <end position="842"/>
    </location>
</feature>
<feature type="compositionally biased region" description="Pro residues" evidence="2">
    <location>
        <begin position="76"/>
        <end position="86"/>
    </location>
</feature>
<feature type="compositionally biased region" description="Low complexity" evidence="2">
    <location>
        <begin position="307"/>
        <end position="328"/>
    </location>
</feature>
<feature type="compositionally biased region" description="Low complexity" evidence="2">
    <location>
        <begin position="843"/>
        <end position="887"/>
    </location>
</feature>
<dbReference type="InterPro" id="IPR035979">
    <property type="entry name" value="RBD_domain_sf"/>
</dbReference>
<dbReference type="STRING" id="686832.A0A0C3CRE7"/>
<feature type="compositionally biased region" description="Low complexity" evidence="2">
    <location>
        <begin position="87"/>
        <end position="101"/>
    </location>
</feature>
<dbReference type="Proteomes" id="UP000053424">
    <property type="component" value="Unassembled WGS sequence"/>
</dbReference>
<feature type="compositionally biased region" description="Low complexity" evidence="2">
    <location>
        <begin position="698"/>
        <end position="734"/>
    </location>
</feature>
<feature type="compositionally biased region" description="Low complexity" evidence="2">
    <location>
        <begin position="784"/>
        <end position="804"/>
    </location>
</feature>
<dbReference type="SUPFAM" id="SSF54928">
    <property type="entry name" value="RNA-binding domain, RBD"/>
    <property type="match status" value="1"/>
</dbReference>
<name>A0A0C3CRE7_HEBCY</name>
<keyword evidence="4" id="KW-1185">Reference proteome</keyword>
<evidence type="ECO:0000256" key="2">
    <source>
        <dbReference type="SAM" id="MobiDB-lite"/>
    </source>
</evidence>
<feature type="region of interest" description="Disordered" evidence="2">
    <location>
        <begin position="502"/>
        <end position="623"/>
    </location>
</feature>
<dbReference type="HOGENOM" id="CLU_292876_0_0_1"/>
<dbReference type="OrthoDB" id="431169at2759"/>
<accession>A0A0C3CRE7</accession>
<feature type="compositionally biased region" description="Low complexity" evidence="2">
    <location>
        <begin position="604"/>
        <end position="618"/>
    </location>
</feature>
<sequence length="1039" mass="110532">MPAAIHHDEDFINKSLLASLDAQADAEPNNYRSSFRPRQFYQPDSYYPQFDYQDQYKHFPVQLSSQTPYGPHVPAGIPPPPAPPIPSANTGPASSSTTTTTGEEISTIFVVGFPEDMSEREFQNMFTFSPGFEAATLKIPNKEYTAYNGLLPSSSNPSAQHQRAYPTDPYSVVLDAGRDGLASWPAAQHDDLAAHHYNLSTGLPNPTPALATSSNTLNLPQRKQIIGFAKFRTREEALSARDVLQGRRVDIEKGAVLKAEMAKKNLHTKRGVGPVPGSLPPSAAGGPSNPGMQIQQQHDSSLFGPASDFTPSSLPSSSSVSQQQNSIPALSRLGWRDSVSAPLSVGSSPFAQQQIAESSASHSMLNGLSAATSTTSPAAEDDRKRDSLLTLGGLSTGLQSLSIASSAPTIGSSAHQLQMPLLSGRGARERAAADDDEQQWRRREETLRDIKDKEREKEANLMKLRAMDSVAYDAFHGVIGGGSGSPSASNFPASAAPSAGVIGPAQSATGMSRQSSSSTSLSLSTPLTASTSNTPWTPGSLPTTVPSSENGRKLDEEPAEEEKIELESTAEVNRQRAEDDDYEAPERRDFRDDQEQGELTEGRTTNINANATNPTTTNEIVGPWDRINSAGSYAAVARSSIPTAARTRTGSERSTSPPPSQPSSSFSMGQSLGMNGASSSHQHLGLHQQYSNQYGYRQTPQPLQPSSQGQSQSYQTQYQHLHMHQQQMLQQQQQQRERDAYMHQYQQQQQQQYRSTQSESGESNGEPPSSTNPVGFVGAGAARLGMLNTNTNGNGHGTSPNPNGNGNGILPPPASSSSSSITLSRHQPAFAGNGVGGIGGASGVASAPSSGSTSSSSNNGGNTSPQLPSPTSGGSSGGSSSTTSLTSAISVGGGGTGALRGTVDQNPPVSIYFLLFVFDPFFSKLCRVFISFAFCFFGVSCVDGLEGKNCCLPLCSFFFVLSRSTPCTWEICRRRRLQTGTRPITSRMSSARCSLLALAIASFVSGTRRTDPCVSLSLMTYTSQRRLWPKCLGTLCAGL</sequence>
<feature type="region of interest" description="Disordered" evidence="2">
    <location>
        <begin position="63"/>
        <end position="101"/>
    </location>
</feature>
<dbReference type="EMBL" id="KN831771">
    <property type="protein sequence ID" value="KIM46491.1"/>
    <property type="molecule type" value="Genomic_DNA"/>
</dbReference>
<dbReference type="Gene3D" id="3.30.70.330">
    <property type="match status" value="1"/>
</dbReference>
<feature type="compositionally biased region" description="Polar residues" evidence="2">
    <location>
        <begin position="668"/>
        <end position="682"/>
    </location>
</feature>
<reference evidence="3 4" key="1">
    <citation type="submission" date="2014-04" db="EMBL/GenBank/DDBJ databases">
        <authorList>
            <consortium name="DOE Joint Genome Institute"/>
            <person name="Kuo A."/>
            <person name="Gay G."/>
            <person name="Dore J."/>
            <person name="Kohler A."/>
            <person name="Nagy L.G."/>
            <person name="Floudas D."/>
            <person name="Copeland A."/>
            <person name="Barry K.W."/>
            <person name="Cichocki N."/>
            <person name="Veneault-Fourrey C."/>
            <person name="LaButti K."/>
            <person name="Lindquist E.A."/>
            <person name="Lipzen A."/>
            <person name="Lundell T."/>
            <person name="Morin E."/>
            <person name="Murat C."/>
            <person name="Sun H."/>
            <person name="Tunlid A."/>
            <person name="Henrissat B."/>
            <person name="Grigoriev I.V."/>
            <person name="Hibbett D.S."/>
            <person name="Martin F."/>
            <person name="Nordberg H.P."/>
            <person name="Cantor M.N."/>
            <person name="Hua S.X."/>
        </authorList>
    </citation>
    <scope>NUCLEOTIDE SEQUENCE [LARGE SCALE GENOMIC DNA]</scope>
    <source>
        <strain evidence="4">h7</strain>
    </source>
</reference>
<dbReference type="InterPro" id="IPR012677">
    <property type="entry name" value="Nucleotide-bd_a/b_plait_sf"/>
</dbReference>
<feature type="region of interest" description="Disordered" evidence="2">
    <location>
        <begin position="639"/>
        <end position="682"/>
    </location>
</feature>
<feature type="compositionally biased region" description="Basic and acidic residues" evidence="2">
    <location>
        <begin position="584"/>
        <end position="594"/>
    </location>
</feature>
<feature type="compositionally biased region" description="Low complexity" evidence="2">
    <location>
        <begin position="271"/>
        <end position="291"/>
    </location>
</feature>
<dbReference type="GO" id="GO:0003723">
    <property type="term" value="F:RNA binding"/>
    <property type="evidence" value="ECO:0007669"/>
    <property type="project" value="UniProtKB-KW"/>
</dbReference>
<organism evidence="3 4">
    <name type="scientific">Hebeloma cylindrosporum</name>
    <dbReference type="NCBI Taxonomy" id="76867"/>
    <lineage>
        <taxon>Eukaryota</taxon>
        <taxon>Fungi</taxon>
        <taxon>Dikarya</taxon>
        <taxon>Basidiomycota</taxon>
        <taxon>Agaricomycotina</taxon>
        <taxon>Agaricomycetes</taxon>
        <taxon>Agaricomycetidae</taxon>
        <taxon>Agaricales</taxon>
        <taxon>Agaricineae</taxon>
        <taxon>Hymenogastraceae</taxon>
        <taxon>Hebeloma</taxon>
    </lineage>
</organism>
<feature type="region of interest" description="Disordered" evidence="2">
    <location>
        <begin position="696"/>
        <end position="887"/>
    </location>
</feature>
<feature type="compositionally biased region" description="Low complexity" evidence="2">
    <location>
        <begin position="507"/>
        <end position="534"/>
    </location>
</feature>
<protein>
    <recommendedName>
        <fullName evidence="5">RRM domain-containing protein</fullName>
    </recommendedName>
</protein>
<evidence type="ECO:0000313" key="3">
    <source>
        <dbReference type="EMBL" id="KIM46491.1"/>
    </source>
</evidence>
<evidence type="ECO:0000313" key="4">
    <source>
        <dbReference type="Proteomes" id="UP000053424"/>
    </source>
</evidence>
<dbReference type="PANTHER" id="PTHR10501">
    <property type="entry name" value="U1 SMALL NUCLEAR RIBONUCLEOPROTEIN A/U2 SMALL NUCLEAR RIBONUCLEOPROTEIN B"/>
    <property type="match status" value="1"/>
</dbReference>
<feature type="region of interest" description="Disordered" evidence="2">
    <location>
        <begin position="265"/>
        <end position="331"/>
    </location>
</feature>
<evidence type="ECO:0000256" key="1">
    <source>
        <dbReference type="ARBA" id="ARBA00022884"/>
    </source>
</evidence>
<evidence type="ECO:0008006" key="5">
    <source>
        <dbReference type="Google" id="ProtNLM"/>
    </source>
</evidence>
<feature type="compositionally biased region" description="Low complexity" evidence="2">
    <location>
        <begin position="744"/>
        <end position="769"/>
    </location>
</feature>
<feature type="compositionally biased region" description="Polar residues" evidence="2">
    <location>
        <begin position="535"/>
        <end position="549"/>
    </location>
</feature>
<proteinExistence type="predicted"/>